<evidence type="ECO:0000256" key="1">
    <source>
        <dbReference type="SAM" id="Phobius"/>
    </source>
</evidence>
<proteinExistence type="predicted"/>
<sequence length="124" mass="14095">MKIRWQSHDVFQHRLGRCLFPEIRSQRNSYSFQSLSSLTSIIMLLTTCSHIIMCFLAGSVIAAPVTPRTSPSFKVELRDPIVSIHRRTSPSLEAELSDPIVSIHRREAPDVDVELLDPVVSIRR</sequence>
<organism evidence="2 3">
    <name type="scientific">Hymenoscyphus albidus</name>
    <dbReference type="NCBI Taxonomy" id="595503"/>
    <lineage>
        <taxon>Eukaryota</taxon>
        <taxon>Fungi</taxon>
        <taxon>Dikarya</taxon>
        <taxon>Ascomycota</taxon>
        <taxon>Pezizomycotina</taxon>
        <taxon>Leotiomycetes</taxon>
        <taxon>Helotiales</taxon>
        <taxon>Helotiaceae</taxon>
        <taxon>Hymenoscyphus</taxon>
    </lineage>
</organism>
<comment type="caution">
    <text evidence="2">The sequence shown here is derived from an EMBL/GenBank/DDBJ whole genome shotgun (WGS) entry which is preliminary data.</text>
</comment>
<evidence type="ECO:0000313" key="2">
    <source>
        <dbReference type="EMBL" id="CAG8975110.1"/>
    </source>
</evidence>
<protein>
    <submittedName>
        <fullName evidence="2">Uncharacterized protein</fullName>
    </submittedName>
</protein>
<dbReference type="EMBL" id="CAJVRM010000126">
    <property type="protein sequence ID" value="CAG8975110.1"/>
    <property type="molecule type" value="Genomic_DNA"/>
</dbReference>
<keyword evidence="1" id="KW-0472">Membrane</keyword>
<accession>A0A9N9LGQ5</accession>
<dbReference type="Proteomes" id="UP000701801">
    <property type="component" value="Unassembled WGS sequence"/>
</dbReference>
<keyword evidence="1" id="KW-1133">Transmembrane helix</keyword>
<evidence type="ECO:0000313" key="3">
    <source>
        <dbReference type="Proteomes" id="UP000701801"/>
    </source>
</evidence>
<keyword evidence="1" id="KW-0812">Transmembrane</keyword>
<feature type="transmembrane region" description="Helical" evidence="1">
    <location>
        <begin position="41"/>
        <end position="65"/>
    </location>
</feature>
<gene>
    <name evidence="2" type="ORF">HYALB_00008950</name>
</gene>
<name>A0A9N9LGQ5_9HELO</name>
<keyword evidence="3" id="KW-1185">Reference proteome</keyword>
<reference evidence="2" key="1">
    <citation type="submission" date="2021-07" db="EMBL/GenBank/DDBJ databases">
        <authorList>
            <person name="Durling M."/>
        </authorList>
    </citation>
    <scope>NUCLEOTIDE SEQUENCE</scope>
</reference>
<dbReference type="AlphaFoldDB" id="A0A9N9LGQ5"/>